<accession>A0ACA9NUB6</accession>
<feature type="non-terminal residue" evidence="1">
    <location>
        <position position="1"/>
    </location>
</feature>
<proteinExistence type="predicted"/>
<protein>
    <submittedName>
        <fullName evidence="1">9376_t:CDS:1</fullName>
    </submittedName>
</protein>
<dbReference type="EMBL" id="CAJVPM010030002">
    <property type="protein sequence ID" value="CAG8675243.1"/>
    <property type="molecule type" value="Genomic_DNA"/>
</dbReference>
<feature type="non-terminal residue" evidence="1">
    <location>
        <position position="41"/>
    </location>
</feature>
<reference evidence="1" key="1">
    <citation type="submission" date="2021-06" db="EMBL/GenBank/DDBJ databases">
        <authorList>
            <person name="Kallberg Y."/>
            <person name="Tangrot J."/>
            <person name="Rosling A."/>
        </authorList>
    </citation>
    <scope>NUCLEOTIDE SEQUENCE</scope>
    <source>
        <strain evidence="1">AU212A</strain>
    </source>
</reference>
<organism evidence="1 2">
    <name type="scientific">Scutellospora calospora</name>
    <dbReference type="NCBI Taxonomy" id="85575"/>
    <lineage>
        <taxon>Eukaryota</taxon>
        <taxon>Fungi</taxon>
        <taxon>Fungi incertae sedis</taxon>
        <taxon>Mucoromycota</taxon>
        <taxon>Glomeromycotina</taxon>
        <taxon>Glomeromycetes</taxon>
        <taxon>Diversisporales</taxon>
        <taxon>Gigasporaceae</taxon>
        <taxon>Scutellospora</taxon>
    </lineage>
</organism>
<sequence>KEKYFFTEINRLNSKVDYLNTESELLVKEVNSLTEWAFTKL</sequence>
<evidence type="ECO:0000313" key="2">
    <source>
        <dbReference type="Proteomes" id="UP000789860"/>
    </source>
</evidence>
<evidence type="ECO:0000313" key="1">
    <source>
        <dbReference type="EMBL" id="CAG8675243.1"/>
    </source>
</evidence>
<comment type="caution">
    <text evidence="1">The sequence shown here is derived from an EMBL/GenBank/DDBJ whole genome shotgun (WGS) entry which is preliminary data.</text>
</comment>
<name>A0ACA9NUB6_9GLOM</name>
<keyword evidence="2" id="KW-1185">Reference proteome</keyword>
<dbReference type="Proteomes" id="UP000789860">
    <property type="component" value="Unassembled WGS sequence"/>
</dbReference>
<gene>
    <name evidence="1" type="ORF">SCALOS_LOCUS9524</name>
</gene>